<evidence type="ECO:0000313" key="3">
    <source>
        <dbReference type="Proteomes" id="UP000595197"/>
    </source>
</evidence>
<gene>
    <name evidence="2" type="ORF">IGS68_33275</name>
</gene>
<accession>A0ABX7BGG8</accession>
<protein>
    <submittedName>
        <fullName evidence="2">Uncharacterized protein</fullName>
    </submittedName>
</protein>
<geneLocation type="plasmid" evidence="2 3">
    <name>pTT6-2</name>
</geneLocation>
<proteinExistence type="predicted"/>
<dbReference type="RefSeq" id="WP_201083100.1">
    <property type="nucleotide sequence ID" value="NZ_CP067422.1"/>
</dbReference>
<evidence type="ECO:0000256" key="1">
    <source>
        <dbReference type="SAM" id="MobiDB-lite"/>
    </source>
</evidence>
<keyword evidence="3" id="KW-1185">Reference proteome</keyword>
<feature type="region of interest" description="Disordered" evidence="1">
    <location>
        <begin position="1"/>
        <end position="26"/>
    </location>
</feature>
<keyword evidence="2" id="KW-0614">Plasmid</keyword>
<name>A0ABX7BGG8_9PROT</name>
<dbReference type="Proteomes" id="UP000595197">
    <property type="component" value="Plasmid pTT6-2"/>
</dbReference>
<reference evidence="2" key="1">
    <citation type="submission" date="2021-02" db="EMBL/GenBank/DDBJ databases">
        <title>Skermanella TT6 skin isolate.</title>
        <authorList>
            <person name="Lee K."/>
            <person name="Ganzorig M."/>
        </authorList>
    </citation>
    <scope>NUCLEOTIDE SEQUENCE</scope>
    <source>
        <strain evidence="2">TT6</strain>
    </source>
</reference>
<dbReference type="EMBL" id="CP067422">
    <property type="protein sequence ID" value="QQP93495.1"/>
    <property type="molecule type" value="Genomic_DNA"/>
</dbReference>
<organism evidence="2 3">
    <name type="scientific">Skermanella cutis</name>
    <dbReference type="NCBI Taxonomy" id="2775420"/>
    <lineage>
        <taxon>Bacteria</taxon>
        <taxon>Pseudomonadati</taxon>
        <taxon>Pseudomonadota</taxon>
        <taxon>Alphaproteobacteria</taxon>
        <taxon>Rhodospirillales</taxon>
        <taxon>Azospirillaceae</taxon>
        <taxon>Skermanella</taxon>
    </lineage>
</organism>
<evidence type="ECO:0000313" key="2">
    <source>
        <dbReference type="EMBL" id="QQP93495.1"/>
    </source>
</evidence>
<sequence length="90" mass="8899">MQNDPADSPGTAPSPDQTAAAPSPLTSSLMAHALDVVGLLRDTGMTVIEPEPTPAMVAAGMAASGLGADRVRAVFKAMLAAGGTLAGRVQ</sequence>